<name>A0A133VIC8_9EURY</name>
<evidence type="ECO:0000313" key="2">
    <source>
        <dbReference type="Proteomes" id="UP000070263"/>
    </source>
</evidence>
<proteinExistence type="predicted"/>
<feature type="non-terminal residue" evidence="1">
    <location>
        <position position="1"/>
    </location>
</feature>
<accession>A0A133VIC8</accession>
<sequence length="76" mass="8367">NFAVVKIKNPSNTDNYMLATPSDMAEIWIDTWTIEQGLVPSQAVDIALMPDTGFKTYATGRCPATMAKTGVFKLRL</sequence>
<reference evidence="1 2" key="1">
    <citation type="journal article" date="2016" name="Sci. Rep.">
        <title>Metabolic traits of an uncultured archaeal lineage -MSBL1- from brine pools of the Red Sea.</title>
        <authorList>
            <person name="Mwirichia R."/>
            <person name="Alam I."/>
            <person name="Rashid M."/>
            <person name="Vinu M."/>
            <person name="Ba-Alawi W."/>
            <person name="Anthony Kamau A."/>
            <person name="Kamanda Ngugi D."/>
            <person name="Goker M."/>
            <person name="Klenk H.P."/>
            <person name="Bajic V."/>
            <person name="Stingl U."/>
        </authorList>
    </citation>
    <scope>NUCLEOTIDE SEQUENCE [LARGE SCALE GENOMIC DNA]</scope>
    <source>
        <strain evidence="1">SCGC-AAA382A20</strain>
    </source>
</reference>
<organism evidence="1 2">
    <name type="scientific">candidate division MSBL1 archaeon SCGC-AAA382A20</name>
    <dbReference type="NCBI Taxonomy" id="1698280"/>
    <lineage>
        <taxon>Archaea</taxon>
        <taxon>Methanobacteriati</taxon>
        <taxon>Methanobacteriota</taxon>
        <taxon>candidate division MSBL1</taxon>
    </lineage>
</organism>
<comment type="caution">
    <text evidence="1">The sequence shown here is derived from an EMBL/GenBank/DDBJ whole genome shotgun (WGS) entry which is preliminary data.</text>
</comment>
<gene>
    <name evidence="1" type="ORF">AKJ51_04050</name>
</gene>
<dbReference type="Proteomes" id="UP000070263">
    <property type="component" value="Unassembled WGS sequence"/>
</dbReference>
<keyword evidence="2" id="KW-1185">Reference proteome</keyword>
<dbReference type="EMBL" id="LHYE01000054">
    <property type="protein sequence ID" value="KXB06177.1"/>
    <property type="molecule type" value="Genomic_DNA"/>
</dbReference>
<dbReference type="AlphaFoldDB" id="A0A133VIC8"/>
<protein>
    <submittedName>
        <fullName evidence="1">Uncharacterized protein</fullName>
    </submittedName>
</protein>
<evidence type="ECO:0000313" key="1">
    <source>
        <dbReference type="EMBL" id="KXB06177.1"/>
    </source>
</evidence>